<keyword evidence="1" id="KW-0343">GTPase activation</keyword>
<reference evidence="4 5" key="1">
    <citation type="journal article" date="2011" name="Genome Res.">
        <title>Phylogeny-wide analysis of social amoeba genomes highlights ancient origins for complex intercellular communication.</title>
        <authorList>
            <person name="Heidel A.J."/>
            <person name="Lawal H.M."/>
            <person name="Felder M."/>
            <person name="Schilde C."/>
            <person name="Helps N.R."/>
            <person name="Tunggal B."/>
            <person name="Rivero F."/>
            <person name="John U."/>
            <person name="Schleicher M."/>
            <person name="Eichinger L."/>
            <person name="Platzer M."/>
            <person name="Noegel A.A."/>
            <person name="Schaap P."/>
            <person name="Gloeckner G."/>
        </authorList>
    </citation>
    <scope>NUCLEOTIDE SEQUENCE [LARGE SCALE GENOMIC DNA]</scope>
    <source>
        <strain evidence="5">ATCC 26659 / Pp 5 / PN500</strain>
    </source>
</reference>
<dbReference type="PANTHER" id="PTHR45876">
    <property type="entry name" value="FI04035P"/>
    <property type="match status" value="1"/>
</dbReference>
<dbReference type="CDD" id="cd00159">
    <property type="entry name" value="RhoGAP"/>
    <property type="match status" value="1"/>
</dbReference>
<organism evidence="4 5">
    <name type="scientific">Heterostelium pallidum (strain ATCC 26659 / Pp 5 / PN500)</name>
    <name type="common">Cellular slime mold</name>
    <name type="synonym">Polysphondylium pallidum</name>
    <dbReference type="NCBI Taxonomy" id="670386"/>
    <lineage>
        <taxon>Eukaryota</taxon>
        <taxon>Amoebozoa</taxon>
        <taxon>Evosea</taxon>
        <taxon>Eumycetozoa</taxon>
        <taxon>Dictyostelia</taxon>
        <taxon>Acytosteliales</taxon>
        <taxon>Acytosteliaceae</taxon>
        <taxon>Heterostelium</taxon>
    </lineage>
</organism>
<accession>D3B139</accession>
<dbReference type="SMART" id="SM00324">
    <property type="entry name" value="RhoGAP"/>
    <property type="match status" value="1"/>
</dbReference>
<dbReference type="GO" id="GO:0005737">
    <property type="term" value="C:cytoplasm"/>
    <property type="evidence" value="ECO:0007669"/>
    <property type="project" value="TreeGrafter"/>
</dbReference>
<sequence>MSRKNLNVEIGNPSGFHHVGGAGSAYSNQTPPPPLSPPPMLTTSPPKIITVGAQLQQQSTTSSRDPKSSAKSTIISNKLRKFFTHRPSRDSLYERHILNAPYGSGNLSFYNIFKIIVALKKANVLDHEGIFRVNGNSETIRSLWLSLNTQDLNLAIEHTAHDLAGLLKLYLRESRFPLIPIELFPNNSTPNKIETIRDFISKLPNENVKILHYLIEYLEQVTSNSAVNKMNPIALGVCFGPNIIRSISNNPQPDSLTQIQGQCNMITAMIENREFIFADQDGLLHQEVEEGEESYTSDRTVETLPLPPPPNSIAGGLYSSSPSDLIKNLFLNDPDNFKLFLKEILGIDGLISLLEVILTLE</sequence>
<evidence type="ECO:0000256" key="2">
    <source>
        <dbReference type="SAM" id="MobiDB-lite"/>
    </source>
</evidence>
<dbReference type="Gene3D" id="1.10.555.10">
    <property type="entry name" value="Rho GTPase activation protein"/>
    <property type="match status" value="1"/>
</dbReference>
<proteinExistence type="predicted"/>
<dbReference type="STRING" id="670386.D3B139"/>
<evidence type="ECO:0000259" key="3">
    <source>
        <dbReference type="PROSITE" id="PS50238"/>
    </source>
</evidence>
<feature type="region of interest" description="Disordered" evidence="2">
    <location>
        <begin position="1"/>
        <end position="46"/>
    </location>
</feature>
<keyword evidence="5" id="KW-1185">Reference proteome</keyword>
<evidence type="ECO:0000256" key="1">
    <source>
        <dbReference type="ARBA" id="ARBA00022468"/>
    </source>
</evidence>
<dbReference type="GO" id="GO:0005096">
    <property type="term" value="F:GTPase activator activity"/>
    <property type="evidence" value="ECO:0007669"/>
    <property type="project" value="UniProtKB-KW"/>
</dbReference>
<evidence type="ECO:0000313" key="4">
    <source>
        <dbReference type="EMBL" id="EFA85013.1"/>
    </source>
</evidence>
<evidence type="ECO:0000313" key="5">
    <source>
        <dbReference type="Proteomes" id="UP000001396"/>
    </source>
</evidence>
<name>D3B139_HETP5</name>
<dbReference type="Proteomes" id="UP000001396">
    <property type="component" value="Unassembled WGS sequence"/>
</dbReference>
<dbReference type="GeneID" id="31357533"/>
<dbReference type="FunCoup" id="D3B139">
    <property type="interactions" value="94"/>
</dbReference>
<dbReference type="RefSeq" id="XP_020437123.1">
    <property type="nucleotide sequence ID" value="XM_020573006.1"/>
</dbReference>
<dbReference type="InParanoid" id="D3B139"/>
<dbReference type="InterPro" id="IPR000198">
    <property type="entry name" value="RhoGAP_dom"/>
</dbReference>
<feature type="domain" description="Rho-GAP" evidence="3">
    <location>
        <begin position="87"/>
        <end position="277"/>
    </location>
</feature>
<gene>
    <name evidence="4" type="primary">gacD</name>
    <name evidence="4" type="ORF">PPL_02007</name>
</gene>
<dbReference type="OMA" id="HYLIEYL"/>
<dbReference type="PANTHER" id="PTHR45876:SF2">
    <property type="entry name" value="RHO GTPASE-ACTIVATING PROTEIN GACD"/>
    <property type="match status" value="1"/>
</dbReference>
<dbReference type="SUPFAM" id="SSF48350">
    <property type="entry name" value="GTPase activation domain, GAP"/>
    <property type="match status" value="1"/>
</dbReference>
<feature type="compositionally biased region" description="Pro residues" evidence="2">
    <location>
        <begin position="30"/>
        <end position="40"/>
    </location>
</feature>
<dbReference type="GO" id="GO:0007165">
    <property type="term" value="P:signal transduction"/>
    <property type="evidence" value="ECO:0007669"/>
    <property type="project" value="InterPro"/>
</dbReference>
<comment type="caution">
    <text evidence="4">The sequence shown here is derived from an EMBL/GenBank/DDBJ whole genome shotgun (WGS) entry which is preliminary data.</text>
</comment>
<dbReference type="PROSITE" id="PS50238">
    <property type="entry name" value="RHOGAP"/>
    <property type="match status" value="1"/>
</dbReference>
<dbReference type="Pfam" id="PF00620">
    <property type="entry name" value="RhoGAP"/>
    <property type="match status" value="1"/>
</dbReference>
<dbReference type="EMBL" id="ADBJ01000008">
    <property type="protein sequence ID" value="EFA85013.1"/>
    <property type="molecule type" value="Genomic_DNA"/>
</dbReference>
<protein>
    <submittedName>
        <fullName evidence="4">RhoGAP domain-containing protein</fullName>
    </submittedName>
</protein>
<dbReference type="AlphaFoldDB" id="D3B139"/>
<dbReference type="InterPro" id="IPR008936">
    <property type="entry name" value="Rho_GTPase_activation_prot"/>
</dbReference>